<dbReference type="InterPro" id="IPR012394">
    <property type="entry name" value="Aldehyde_DH_NAD(P)"/>
</dbReference>
<dbReference type="PANTHER" id="PTHR43353:SF5">
    <property type="entry name" value="SUCCINATE-SEMIALDEHYDE DEHYDROGENASE, MITOCHONDRIAL"/>
    <property type="match status" value="1"/>
</dbReference>
<dbReference type="CDD" id="cd07103">
    <property type="entry name" value="ALDH_F5_SSADH_GabD"/>
    <property type="match status" value="1"/>
</dbReference>
<accession>A0AAW8T0L7</accession>
<feature type="domain" description="Aldehyde dehydrogenase" evidence="5">
    <location>
        <begin position="20"/>
        <end position="480"/>
    </location>
</feature>
<dbReference type="InterPro" id="IPR016163">
    <property type="entry name" value="Ald_DH_C"/>
</dbReference>
<name>A0AAW8T0L7_9ENTE</name>
<dbReference type="InterPro" id="IPR016162">
    <property type="entry name" value="Ald_DH_N"/>
</dbReference>
<dbReference type="Gene3D" id="3.40.309.10">
    <property type="entry name" value="Aldehyde Dehydrogenase, Chain A, domain 2"/>
    <property type="match status" value="1"/>
</dbReference>
<evidence type="ECO:0000256" key="4">
    <source>
        <dbReference type="PIRSR" id="PIRSR036492-1"/>
    </source>
</evidence>
<evidence type="ECO:0000256" key="2">
    <source>
        <dbReference type="ARBA" id="ARBA00023002"/>
    </source>
</evidence>
<dbReference type="GO" id="GO:0006081">
    <property type="term" value="P:aldehyde metabolic process"/>
    <property type="evidence" value="ECO:0007669"/>
    <property type="project" value="InterPro"/>
</dbReference>
<organism evidence="6 7">
    <name type="scientific">Enterococcus raffinosus</name>
    <dbReference type="NCBI Taxonomy" id="71452"/>
    <lineage>
        <taxon>Bacteria</taxon>
        <taxon>Bacillati</taxon>
        <taxon>Bacillota</taxon>
        <taxon>Bacilli</taxon>
        <taxon>Lactobacillales</taxon>
        <taxon>Enterococcaceae</taxon>
        <taxon>Enterococcus</taxon>
    </lineage>
</organism>
<evidence type="ECO:0000256" key="1">
    <source>
        <dbReference type="ARBA" id="ARBA00009986"/>
    </source>
</evidence>
<dbReference type="Gene3D" id="3.40.605.10">
    <property type="entry name" value="Aldehyde Dehydrogenase, Chain A, domain 1"/>
    <property type="match status" value="1"/>
</dbReference>
<dbReference type="FunFam" id="3.40.605.10:FF:000005">
    <property type="entry name" value="Succinate-semialdehyde dehydrogenase I"/>
    <property type="match status" value="1"/>
</dbReference>
<comment type="similarity">
    <text evidence="1 3">Belongs to the aldehyde dehydrogenase family.</text>
</comment>
<evidence type="ECO:0000259" key="5">
    <source>
        <dbReference type="Pfam" id="PF00171"/>
    </source>
</evidence>
<comment type="caution">
    <text evidence="6">The sequence shown here is derived from an EMBL/GenBank/DDBJ whole genome shotgun (WGS) entry which is preliminary data.</text>
</comment>
<dbReference type="FunFam" id="3.40.309.10:FF:000004">
    <property type="entry name" value="Succinate-semialdehyde dehydrogenase I"/>
    <property type="match status" value="1"/>
</dbReference>
<evidence type="ECO:0000313" key="6">
    <source>
        <dbReference type="EMBL" id="MDT2539781.1"/>
    </source>
</evidence>
<evidence type="ECO:0000313" key="7">
    <source>
        <dbReference type="Proteomes" id="UP001249240"/>
    </source>
</evidence>
<feature type="active site" evidence="4">
    <location>
        <position position="288"/>
    </location>
</feature>
<gene>
    <name evidence="6" type="ORF">P7D78_16730</name>
</gene>
<dbReference type="InterPro" id="IPR015590">
    <property type="entry name" value="Aldehyde_DH_dom"/>
</dbReference>
<dbReference type="GO" id="GO:0004777">
    <property type="term" value="F:succinate-semialdehyde dehydrogenase (NAD+) activity"/>
    <property type="evidence" value="ECO:0007669"/>
    <property type="project" value="TreeGrafter"/>
</dbReference>
<dbReference type="EMBL" id="JARPXM010000021">
    <property type="protein sequence ID" value="MDT2539781.1"/>
    <property type="molecule type" value="Genomic_DNA"/>
</dbReference>
<reference evidence="6" key="1">
    <citation type="submission" date="2023-03" db="EMBL/GenBank/DDBJ databases">
        <authorList>
            <person name="Shen W."/>
            <person name="Cai J."/>
        </authorList>
    </citation>
    <scope>NUCLEOTIDE SEQUENCE</scope>
    <source>
        <strain evidence="6">B646-2</strain>
    </source>
</reference>
<dbReference type="Proteomes" id="UP001249240">
    <property type="component" value="Unassembled WGS sequence"/>
</dbReference>
<keyword evidence="2 3" id="KW-0560">Oxidoreductase</keyword>
<dbReference type="PANTHER" id="PTHR43353">
    <property type="entry name" value="SUCCINATE-SEMIALDEHYDE DEHYDROGENASE, MITOCHONDRIAL"/>
    <property type="match status" value="1"/>
</dbReference>
<dbReference type="InterPro" id="IPR050740">
    <property type="entry name" value="Aldehyde_DH_Superfamily"/>
</dbReference>
<evidence type="ECO:0000256" key="3">
    <source>
        <dbReference type="PIRNR" id="PIRNR036492"/>
    </source>
</evidence>
<dbReference type="AlphaFoldDB" id="A0AAW8T0L7"/>
<proteinExistence type="inferred from homology"/>
<dbReference type="SUPFAM" id="SSF53720">
    <property type="entry name" value="ALDH-like"/>
    <property type="match status" value="1"/>
</dbReference>
<feature type="active site" evidence="4">
    <location>
        <position position="254"/>
    </location>
</feature>
<dbReference type="PIRSF" id="PIRSF036492">
    <property type="entry name" value="ALDH"/>
    <property type="match status" value="1"/>
</dbReference>
<dbReference type="RefSeq" id="WP_028020481.1">
    <property type="nucleotide sequence ID" value="NZ_CABLCA010000027.1"/>
</dbReference>
<protein>
    <recommendedName>
        <fullName evidence="3">Aldehyde dehydrogenase</fullName>
    </recommendedName>
</protein>
<dbReference type="InterPro" id="IPR016161">
    <property type="entry name" value="Ald_DH/histidinol_DH"/>
</dbReference>
<dbReference type="GO" id="GO:0009450">
    <property type="term" value="P:gamma-aminobutyric acid catabolic process"/>
    <property type="evidence" value="ECO:0007669"/>
    <property type="project" value="TreeGrafter"/>
</dbReference>
<dbReference type="Pfam" id="PF00171">
    <property type="entry name" value="Aldedh"/>
    <property type="match status" value="1"/>
</dbReference>
<sequence>MAKYQDLPAVETRLYVNGKWVEGSEGTKPVTNPATGETLANVHVGGEKEVKAAIKAANKAFPEWSRKSASERAELMNKMADLVEEDTERLATIMTMEQGKPLTQAKGEIQTNVENLRWNAAEGQRLLGEIVPSPATNQWQVRKQAVGVVSAITPWNFPSNMIIRKISPAIAAGCTVILKPSKETPLSALALMELFDKAGFPEGVVNIVLGDSSTIGTILSESDDVQKITFTGSTEVGQKLNEQAAPTLKNVSMELGGHAPYIIFPDADIERAVDTLIQTKFINNGQVCTSPNRIFIHKDIKEKVTDRIVEAIKDVTVGNGLDDPTTGPLINQSGVEKVMDQLKDATDKGAKILAGGHKLEDGEYANGNFFEPTVLDGVTKDMDIFYQETFGPVIPLITFEDEEKVIEDANDTAFGLASYFFSTNIHTVENVSNKLQYGMVGVNDTEISNSATPFGGVKHSGFGRENGTYGVEEYVEVKFVNIRTAK</sequence>